<name>A0A5Z9NNM7_SALET</name>
<evidence type="ECO:0008006" key="2">
    <source>
        <dbReference type="Google" id="ProtNLM"/>
    </source>
</evidence>
<reference evidence="1" key="1">
    <citation type="submission" date="2018-07" db="EMBL/GenBank/DDBJ databases">
        <authorList>
            <consortium name="GenomeTrakr network: Whole genome sequencing for foodborne pathogen traceback"/>
        </authorList>
    </citation>
    <scope>NUCLEOTIDE SEQUENCE</scope>
    <source>
        <strain evidence="1">FSIS11811496</strain>
    </source>
</reference>
<gene>
    <name evidence="1" type="ORF">DU044_05025</name>
</gene>
<evidence type="ECO:0000313" key="1">
    <source>
        <dbReference type="EMBL" id="ECT1490562.1"/>
    </source>
</evidence>
<dbReference type="AlphaFoldDB" id="A0A5Z9NNM7"/>
<protein>
    <recommendedName>
        <fullName evidence="2">SMI1/KNR4 family protein</fullName>
    </recommendedName>
</protein>
<sequence>MMEIIMFKLTTPTSLPLLNLPASALEALSNEILGPVDDIDLFTAFWNETETLLWHLNHDDTLPEDPLLAVALANPEYVTALDDGWYLLLGIVCDNGQGIYLVFPDTTVITQLQNLIEALNHE</sequence>
<comment type="caution">
    <text evidence="1">The sequence shown here is derived from an EMBL/GenBank/DDBJ whole genome shotgun (WGS) entry which is preliminary data.</text>
</comment>
<accession>A0A5Z9NNM7</accession>
<organism evidence="1">
    <name type="scientific">Salmonella enterica subsp. enterica serovar Give</name>
    <dbReference type="NCBI Taxonomy" id="46626"/>
    <lineage>
        <taxon>Bacteria</taxon>
        <taxon>Pseudomonadati</taxon>
        <taxon>Pseudomonadota</taxon>
        <taxon>Gammaproteobacteria</taxon>
        <taxon>Enterobacterales</taxon>
        <taxon>Enterobacteriaceae</taxon>
        <taxon>Salmonella</taxon>
    </lineage>
</organism>
<proteinExistence type="predicted"/>
<dbReference type="EMBL" id="AAKLVY010000005">
    <property type="protein sequence ID" value="ECT1490562.1"/>
    <property type="molecule type" value="Genomic_DNA"/>
</dbReference>